<comment type="caution">
    <text evidence="2">The sequence shown here is derived from an EMBL/GenBank/DDBJ whole genome shotgun (WGS) entry which is preliminary data.</text>
</comment>
<feature type="compositionally biased region" description="Basic residues" evidence="1">
    <location>
        <begin position="187"/>
        <end position="206"/>
    </location>
</feature>
<dbReference type="GO" id="GO:0006360">
    <property type="term" value="P:transcription by RNA polymerase I"/>
    <property type="evidence" value="ECO:0007669"/>
    <property type="project" value="InterPro"/>
</dbReference>
<protein>
    <submittedName>
        <fullName evidence="2">DNA-directed RNA polymerase I subunit</fullName>
    </submittedName>
</protein>
<dbReference type="InterPro" id="IPR013240">
    <property type="entry name" value="DNA-dir_RNA_pol1_su_RPA34"/>
</dbReference>
<proteinExistence type="predicted"/>
<dbReference type="PANTHER" id="PTHR28155">
    <property type="entry name" value="ACR243WP"/>
    <property type="match status" value="1"/>
</dbReference>
<sequence length="212" mass="24954">MAKKIISEEVIVDSDDGLSDSDTERQLESNAVAFTVPRKYTKETKFHTPKDLKNLGKKDQVWLIKVPKDVDIKSLDNISVDDDFEINGRTYNSEIENVGEKFQILTPNDDTLRYNGLHVSKMLNISEFVKIPEINYDAVRVHRVDVEKETDLEMRHFPTGYGRKDFIKEGRVEKKKHREEKSEKKEKKDKKDKKDKREKKEKKDKKEKKEKN</sequence>
<dbReference type="InterPro" id="IPR053263">
    <property type="entry name" value="Euk_RPA34_RNAP_subunit"/>
</dbReference>
<accession>A0AAV5R436</accession>
<dbReference type="GO" id="GO:0000428">
    <property type="term" value="C:DNA-directed RNA polymerase complex"/>
    <property type="evidence" value="ECO:0007669"/>
    <property type="project" value="UniProtKB-KW"/>
</dbReference>
<keyword evidence="3" id="KW-1185">Reference proteome</keyword>
<evidence type="ECO:0000313" key="2">
    <source>
        <dbReference type="EMBL" id="GMM46276.1"/>
    </source>
</evidence>
<dbReference type="Pfam" id="PF08208">
    <property type="entry name" value="RNA_polI_A34"/>
    <property type="match status" value="1"/>
</dbReference>
<dbReference type="Gene3D" id="6.20.250.70">
    <property type="match status" value="1"/>
</dbReference>
<reference evidence="2 3" key="1">
    <citation type="journal article" date="2023" name="Elife">
        <title>Identification of key yeast species and microbe-microbe interactions impacting larval growth of Drosophila in the wild.</title>
        <authorList>
            <person name="Mure A."/>
            <person name="Sugiura Y."/>
            <person name="Maeda R."/>
            <person name="Honda K."/>
            <person name="Sakurai N."/>
            <person name="Takahashi Y."/>
            <person name="Watada M."/>
            <person name="Katoh T."/>
            <person name="Gotoh A."/>
            <person name="Gotoh Y."/>
            <person name="Taniguchi I."/>
            <person name="Nakamura K."/>
            <person name="Hayashi T."/>
            <person name="Katayama T."/>
            <person name="Uemura T."/>
            <person name="Hattori Y."/>
        </authorList>
    </citation>
    <scope>NUCLEOTIDE SEQUENCE [LARGE SCALE GENOMIC DNA]</scope>
    <source>
        <strain evidence="2 3">PK-24</strain>
    </source>
</reference>
<evidence type="ECO:0000313" key="3">
    <source>
        <dbReference type="Proteomes" id="UP001378960"/>
    </source>
</evidence>
<keyword evidence="2" id="KW-0240">DNA-directed RNA polymerase</keyword>
<name>A0AAV5R436_PICKL</name>
<keyword evidence="2" id="KW-0804">Transcription</keyword>
<dbReference type="AlphaFoldDB" id="A0AAV5R436"/>
<dbReference type="Proteomes" id="UP001378960">
    <property type="component" value="Unassembled WGS sequence"/>
</dbReference>
<dbReference type="PANTHER" id="PTHR28155:SF1">
    <property type="entry name" value="DNA-DIRECTED RNA POLYMERASE I SUBUNIT RPA34.5-DOMAIN-CONTAINING PROTEIN"/>
    <property type="match status" value="1"/>
</dbReference>
<organism evidence="2 3">
    <name type="scientific">Pichia kluyveri</name>
    <name type="common">Yeast</name>
    <dbReference type="NCBI Taxonomy" id="36015"/>
    <lineage>
        <taxon>Eukaryota</taxon>
        <taxon>Fungi</taxon>
        <taxon>Dikarya</taxon>
        <taxon>Ascomycota</taxon>
        <taxon>Saccharomycotina</taxon>
        <taxon>Pichiomycetes</taxon>
        <taxon>Pichiales</taxon>
        <taxon>Pichiaceae</taxon>
        <taxon>Pichia</taxon>
    </lineage>
</organism>
<feature type="region of interest" description="Disordered" evidence="1">
    <location>
        <begin position="166"/>
        <end position="212"/>
    </location>
</feature>
<evidence type="ECO:0000256" key="1">
    <source>
        <dbReference type="SAM" id="MobiDB-lite"/>
    </source>
</evidence>
<dbReference type="EMBL" id="BTGB01000003">
    <property type="protein sequence ID" value="GMM46276.1"/>
    <property type="molecule type" value="Genomic_DNA"/>
</dbReference>
<gene>
    <name evidence="2" type="ORF">DAPK24_028510</name>
</gene>